<dbReference type="Pfam" id="PF11919">
    <property type="entry name" value="PSME4_C"/>
    <property type="match status" value="1"/>
</dbReference>
<protein>
    <recommendedName>
        <fullName evidence="1">Proteasome activator complex subunit 4 C-terminal domain-containing protein</fullName>
    </recommendedName>
</protein>
<accession>A0A6V7WT06</accession>
<dbReference type="InterPro" id="IPR021843">
    <property type="entry name" value="PSME4_C"/>
</dbReference>
<dbReference type="EMBL" id="CAJEWN010000779">
    <property type="protein sequence ID" value="CAD2189936.1"/>
    <property type="molecule type" value="Genomic_DNA"/>
</dbReference>
<dbReference type="OrthoDB" id="17907at2759"/>
<dbReference type="Proteomes" id="UP000580250">
    <property type="component" value="Unassembled WGS sequence"/>
</dbReference>
<name>A0A6V7WT06_MELEN</name>
<organism evidence="2 3">
    <name type="scientific">Meloidogyne enterolobii</name>
    <name type="common">Root-knot nematode worm</name>
    <name type="synonym">Meloidogyne mayaguensis</name>
    <dbReference type="NCBI Taxonomy" id="390850"/>
    <lineage>
        <taxon>Eukaryota</taxon>
        <taxon>Metazoa</taxon>
        <taxon>Ecdysozoa</taxon>
        <taxon>Nematoda</taxon>
        <taxon>Chromadorea</taxon>
        <taxon>Rhabditida</taxon>
        <taxon>Tylenchina</taxon>
        <taxon>Tylenchomorpha</taxon>
        <taxon>Tylenchoidea</taxon>
        <taxon>Meloidogynidae</taxon>
        <taxon>Meloidogyninae</taxon>
        <taxon>Meloidogyne</taxon>
    </lineage>
</organism>
<evidence type="ECO:0000313" key="2">
    <source>
        <dbReference type="EMBL" id="CAD2189936.1"/>
    </source>
</evidence>
<sequence length="40" mass="4814">MKPCGVLRTHQDEWHEHKLEFTEDQLQILTDLIVSPTYYV</sequence>
<gene>
    <name evidence="2" type="ORF">MENT_LOCUS42689</name>
</gene>
<evidence type="ECO:0000259" key="1">
    <source>
        <dbReference type="Pfam" id="PF11919"/>
    </source>
</evidence>
<comment type="caution">
    <text evidence="2">The sequence shown here is derived from an EMBL/GenBank/DDBJ whole genome shotgun (WGS) entry which is preliminary data.</text>
</comment>
<dbReference type="AlphaFoldDB" id="A0A6V7WT06"/>
<feature type="domain" description="Proteasome activator complex subunit 4 C-terminal" evidence="1">
    <location>
        <begin position="8"/>
        <end position="40"/>
    </location>
</feature>
<evidence type="ECO:0000313" key="3">
    <source>
        <dbReference type="Proteomes" id="UP000580250"/>
    </source>
</evidence>
<reference evidence="2 3" key="1">
    <citation type="submission" date="2020-08" db="EMBL/GenBank/DDBJ databases">
        <authorList>
            <person name="Koutsovoulos G."/>
            <person name="Danchin GJ E."/>
        </authorList>
    </citation>
    <scope>NUCLEOTIDE SEQUENCE [LARGE SCALE GENOMIC DNA]</scope>
</reference>
<proteinExistence type="predicted"/>